<name>A0A834IJV3_RHYFE</name>
<feature type="compositionally biased region" description="Acidic residues" evidence="3">
    <location>
        <begin position="190"/>
        <end position="209"/>
    </location>
</feature>
<feature type="region of interest" description="Disordered" evidence="3">
    <location>
        <begin position="265"/>
        <end position="293"/>
    </location>
</feature>
<accession>A0A834IJV3</accession>
<reference evidence="6" key="1">
    <citation type="submission" date="2020-08" db="EMBL/GenBank/DDBJ databases">
        <title>Genome sequencing and assembly of the red palm weevil Rhynchophorus ferrugineus.</title>
        <authorList>
            <person name="Dias G.B."/>
            <person name="Bergman C.M."/>
            <person name="Manee M."/>
        </authorList>
    </citation>
    <scope>NUCLEOTIDE SEQUENCE</scope>
    <source>
        <strain evidence="6">AA-2017</strain>
        <tissue evidence="6">Whole larva</tissue>
    </source>
</reference>
<evidence type="ECO:0000313" key="6">
    <source>
        <dbReference type="EMBL" id="KAF7279055.1"/>
    </source>
</evidence>
<feature type="compositionally biased region" description="Polar residues" evidence="3">
    <location>
        <begin position="347"/>
        <end position="357"/>
    </location>
</feature>
<dbReference type="InterPro" id="IPR019381">
    <property type="entry name" value="PACS1/2_C"/>
</dbReference>
<feature type="compositionally biased region" description="Basic residues" evidence="3">
    <location>
        <begin position="702"/>
        <end position="711"/>
    </location>
</feature>
<dbReference type="Pfam" id="PF25332">
    <property type="entry name" value="C2_PACS_N"/>
    <property type="match status" value="1"/>
</dbReference>
<feature type="compositionally biased region" description="Basic and acidic residues" evidence="3">
    <location>
        <begin position="180"/>
        <end position="189"/>
    </location>
</feature>
<organism evidence="6 7">
    <name type="scientific">Rhynchophorus ferrugineus</name>
    <name type="common">Red palm weevil</name>
    <name type="synonym">Curculio ferrugineus</name>
    <dbReference type="NCBI Taxonomy" id="354439"/>
    <lineage>
        <taxon>Eukaryota</taxon>
        <taxon>Metazoa</taxon>
        <taxon>Ecdysozoa</taxon>
        <taxon>Arthropoda</taxon>
        <taxon>Hexapoda</taxon>
        <taxon>Insecta</taxon>
        <taxon>Pterygota</taxon>
        <taxon>Neoptera</taxon>
        <taxon>Endopterygota</taxon>
        <taxon>Coleoptera</taxon>
        <taxon>Polyphaga</taxon>
        <taxon>Cucujiformia</taxon>
        <taxon>Curculionidae</taxon>
        <taxon>Dryophthorinae</taxon>
        <taxon>Rhynchophorus</taxon>
    </lineage>
</organism>
<evidence type="ECO:0000256" key="2">
    <source>
        <dbReference type="ARBA" id="ARBA00022553"/>
    </source>
</evidence>
<evidence type="ECO:0000256" key="1">
    <source>
        <dbReference type="ARBA" id="ARBA00008590"/>
    </source>
</evidence>
<feature type="region of interest" description="Disordered" evidence="3">
    <location>
        <begin position="176"/>
        <end position="221"/>
    </location>
</feature>
<protein>
    <recommendedName>
        <fullName evidence="8">Phosphofurin acidic cluster sorting protein 2</fullName>
    </recommendedName>
</protein>
<dbReference type="OrthoDB" id="28829at2759"/>
<evidence type="ECO:0000313" key="7">
    <source>
        <dbReference type="Proteomes" id="UP000625711"/>
    </source>
</evidence>
<comment type="caution">
    <text evidence="6">The sequence shown here is derived from an EMBL/GenBank/DDBJ whole genome shotgun (WGS) entry which is preliminary data.</text>
</comment>
<evidence type="ECO:0000256" key="3">
    <source>
        <dbReference type="SAM" id="MobiDB-lite"/>
    </source>
</evidence>
<gene>
    <name evidence="6" type="ORF">GWI33_007690</name>
</gene>
<dbReference type="InterPro" id="IPR057541">
    <property type="entry name" value="PACS1/2_N"/>
</dbReference>
<feature type="compositionally biased region" description="Polar residues" evidence="3">
    <location>
        <begin position="273"/>
        <end position="284"/>
    </location>
</feature>
<dbReference type="Pfam" id="PF10254">
    <property type="entry name" value="Pacs-1"/>
    <property type="match status" value="1"/>
</dbReference>
<dbReference type="EMBL" id="JAACXV010000377">
    <property type="protein sequence ID" value="KAF7279055.1"/>
    <property type="molecule type" value="Genomic_DNA"/>
</dbReference>
<dbReference type="PANTHER" id="PTHR13280:SF17">
    <property type="entry name" value="KRUEPPEL TARGET AT 95D, ISOFORM A"/>
    <property type="match status" value="1"/>
</dbReference>
<dbReference type="PANTHER" id="PTHR13280">
    <property type="entry name" value="PHOSPHOFURIN ACIDIC CLUSTER SORTING PROTEIN"/>
    <property type="match status" value="1"/>
</dbReference>
<evidence type="ECO:0000259" key="5">
    <source>
        <dbReference type="Pfam" id="PF25332"/>
    </source>
</evidence>
<keyword evidence="2" id="KW-0597">Phosphoprotein</keyword>
<keyword evidence="7" id="KW-1185">Reference proteome</keyword>
<evidence type="ECO:0000259" key="4">
    <source>
        <dbReference type="Pfam" id="PF10254"/>
    </source>
</evidence>
<feature type="region of interest" description="Disordered" evidence="3">
    <location>
        <begin position="313"/>
        <end position="357"/>
    </location>
</feature>
<sequence>MSEKPNKTLTGAGASAPNKMRLYATWVDRTPSNCIPRLCSLTLTRLQILRPLGSEIATICIAVKMQSSKRTLRSNELVLPSSGLLDTQLDVTFCLQYPHFLKREGNKLHILLQRRKRYKNRTMLGFKTLAEGVIRMDQVLQKPLDLELELAMESSGKDKISGPCARLYILQLSSTPVDQQEPKADREHDFSDDDDEISSGEEEAGDLSDSEPIRTKHPHTRHNLKQRFVSLLKRFRVPDSEGGRGADLDNPSDIQALFQELESLSCEEDSGAEQDTMSISSTPKPSLRPFFSSSKSLLESNNLPYIEAERIGDEKTASGSDGNADICFTDPEAQSDPQTGSPPREQSAGSKKQSSENEFANIMQELSEKKSKLFRTSASSAKKKNSLSVSSDVPVPEITVRKGFQEQISRLLPIEENVLPECVTLVTGPDNVATAISNRFTSFQSFKVFQPVSAIEVKAVLTALFSKIQKYCNSCAKPSTAVKLVLIGGDILTGWFVRPYVELVSSKPSEWLSYTRLFIVPVGTCGIARHLTALDSGYMALFPAENDPKPDDIAQRLARYTSVPITAPLAQLPIGEAMLTCYDETSQLFIPFVNEVRVGPADHVLSVSVDMDDICSSPPAPSLTPPSSPNVQVRESPWEPLELQIDYWQMPKFNENTIKTEKDKTKQDGKTSLKGVFRGLQASPSSNAGLCIAMHMASKEKKQKIMRLGKKKEKDKDSEPRSQNVEGVSRLICSAKASHTVPMRVYIDGVEYSGVKFFQLSSTWQTHVKNLTVSLVGVPLASTEMN</sequence>
<feature type="domain" description="Phosphofurin acidic cluster sorting protein 1/2 N-terminal C2" evidence="5">
    <location>
        <begin position="20"/>
        <end position="177"/>
    </location>
</feature>
<feature type="domain" description="Phosphofurin acidic cluster sorting protein 1/2 C-terminal" evidence="4">
    <location>
        <begin position="406"/>
        <end position="777"/>
    </location>
</feature>
<dbReference type="Proteomes" id="UP000625711">
    <property type="component" value="Unassembled WGS sequence"/>
</dbReference>
<evidence type="ECO:0008006" key="8">
    <source>
        <dbReference type="Google" id="ProtNLM"/>
    </source>
</evidence>
<proteinExistence type="inferred from homology"/>
<dbReference type="GO" id="GO:0072659">
    <property type="term" value="P:protein localization to plasma membrane"/>
    <property type="evidence" value="ECO:0007669"/>
    <property type="project" value="TreeGrafter"/>
</dbReference>
<feature type="region of interest" description="Disordered" evidence="3">
    <location>
        <begin position="702"/>
        <end position="725"/>
    </location>
</feature>
<dbReference type="AlphaFoldDB" id="A0A834IJV3"/>
<comment type="similarity">
    <text evidence="1">Belongs to the PACS family.</text>
</comment>